<dbReference type="RefSeq" id="WP_380965551.1">
    <property type="nucleotide sequence ID" value="NZ_JBHTCO010000010.1"/>
</dbReference>
<dbReference type="Proteomes" id="UP001596505">
    <property type="component" value="Unassembled WGS sequence"/>
</dbReference>
<keyword evidence="3" id="KW-1185">Reference proteome</keyword>
<sequence length="118" mass="13674">MANTNNNNQQDNRFYDPFTQFMFGPPMAPPPYPPMQQMPMQQPMQQPQQQQVQSQPQPQQQQQQNSPNQQPNAMPFFDNNGNLDFNKLMSGANQVFNMINKTGPMLKQISPLLNMFKK</sequence>
<proteinExistence type="predicted"/>
<gene>
    <name evidence="2" type="ORF">ACFQRG_09010</name>
</gene>
<dbReference type="EMBL" id="JBHTCO010000010">
    <property type="protein sequence ID" value="MFC7393102.1"/>
    <property type="molecule type" value="Genomic_DNA"/>
</dbReference>
<evidence type="ECO:0008006" key="4">
    <source>
        <dbReference type="Google" id="ProtNLM"/>
    </source>
</evidence>
<evidence type="ECO:0000313" key="3">
    <source>
        <dbReference type="Proteomes" id="UP001596505"/>
    </source>
</evidence>
<organism evidence="2 3">
    <name type="scientific">Scopulibacillus cellulosilyticus</name>
    <dbReference type="NCBI Taxonomy" id="2665665"/>
    <lineage>
        <taxon>Bacteria</taxon>
        <taxon>Bacillati</taxon>
        <taxon>Bacillota</taxon>
        <taxon>Bacilli</taxon>
        <taxon>Bacillales</taxon>
        <taxon>Sporolactobacillaceae</taxon>
        <taxon>Scopulibacillus</taxon>
    </lineage>
</organism>
<feature type="region of interest" description="Disordered" evidence="1">
    <location>
        <begin position="1"/>
        <end position="82"/>
    </location>
</feature>
<feature type="compositionally biased region" description="Pro residues" evidence="1">
    <location>
        <begin position="26"/>
        <end position="36"/>
    </location>
</feature>
<evidence type="ECO:0000313" key="2">
    <source>
        <dbReference type="EMBL" id="MFC7393102.1"/>
    </source>
</evidence>
<feature type="compositionally biased region" description="Low complexity" evidence="1">
    <location>
        <begin position="1"/>
        <end position="12"/>
    </location>
</feature>
<reference evidence="3" key="1">
    <citation type="journal article" date="2019" name="Int. J. Syst. Evol. Microbiol.">
        <title>The Global Catalogue of Microorganisms (GCM) 10K type strain sequencing project: providing services to taxonomists for standard genome sequencing and annotation.</title>
        <authorList>
            <consortium name="The Broad Institute Genomics Platform"/>
            <consortium name="The Broad Institute Genome Sequencing Center for Infectious Disease"/>
            <person name="Wu L."/>
            <person name="Ma J."/>
        </authorList>
    </citation>
    <scope>NUCLEOTIDE SEQUENCE [LARGE SCALE GENOMIC DNA]</scope>
    <source>
        <strain evidence="3">CGMCC 1.16305</strain>
    </source>
</reference>
<name>A0ABW2PUP4_9BACL</name>
<feature type="compositionally biased region" description="Low complexity" evidence="1">
    <location>
        <begin position="37"/>
        <end position="75"/>
    </location>
</feature>
<evidence type="ECO:0000256" key="1">
    <source>
        <dbReference type="SAM" id="MobiDB-lite"/>
    </source>
</evidence>
<comment type="caution">
    <text evidence="2">The sequence shown here is derived from an EMBL/GenBank/DDBJ whole genome shotgun (WGS) entry which is preliminary data.</text>
</comment>
<accession>A0ABW2PUP4</accession>
<protein>
    <recommendedName>
        <fullName evidence="4">YppG-like protein</fullName>
    </recommendedName>
</protein>